<name>A0A1J5U0I1_9ZZZZ</name>
<dbReference type="SUPFAM" id="SSF46785">
    <property type="entry name" value="Winged helix' DNA-binding domain"/>
    <property type="match status" value="1"/>
</dbReference>
<feature type="domain" description="HTH arsR-type" evidence="4">
    <location>
        <begin position="4"/>
        <end position="98"/>
    </location>
</feature>
<dbReference type="InterPro" id="IPR051011">
    <property type="entry name" value="Metal_resp_trans_reg"/>
</dbReference>
<evidence type="ECO:0000256" key="3">
    <source>
        <dbReference type="ARBA" id="ARBA00023163"/>
    </source>
</evidence>
<dbReference type="PROSITE" id="PS50987">
    <property type="entry name" value="HTH_ARSR_2"/>
    <property type="match status" value="1"/>
</dbReference>
<dbReference type="GO" id="GO:0003700">
    <property type="term" value="F:DNA-binding transcription factor activity"/>
    <property type="evidence" value="ECO:0007669"/>
    <property type="project" value="InterPro"/>
</dbReference>
<evidence type="ECO:0000256" key="2">
    <source>
        <dbReference type="ARBA" id="ARBA00023125"/>
    </source>
</evidence>
<dbReference type="InterPro" id="IPR001845">
    <property type="entry name" value="HTH_ArsR_DNA-bd_dom"/>
</dbReference>
<dbReference type="EMBL" id="MLJW01000004">
    <property type="protein sequence ID" value="OIR17798.1"/>
    <property type="molecule type" value="Genomic_DNA"/>
</dbReference>
<dbReference type="Pfam" id="PF01022">
    <property type="entry name" value="HTH_5"/>
    <property type="match status" value="1"/>
</dbReference>
<evidence type="ECO:0000259" key="4">
    <source>
        <dbReference type="PROSITE" id="PS50987"/>
    </source>
</evidence>
<reference evidence="5" key="1">
    <citation type="submission" date="2016-10" db="EMBL/GenBank/DDBJ databases">
        <title>Sequence of Gallionella enrichment culture.</title>
        <authorList>
            <person name="Poehlein A."/>
            <person name="Muehling M."/>
            <person name="Daniel R."/>
        </authorList>
    </citation>
    <scope>NUCLEOTIDE SEQUENCE</scope>
</reference>
<dbReference type="PANTHER" id="PTHR43132">
    <property type="entry name" value="ARSENICAL RESISTANCE OPERON REPRESSOR ARSR-RELATED"/>
    <property type="match status" value="1"/>
</dbReference>
<dbReference type="GO" id="GO:0003677">
    <property type="term" value="F:DNA binding"/>
    <property type="evidence" value="ECO:0007669"/>
    <property type="project" value="UniProtKB-KW"/>
</dbReference>
<organism evidence="5">
    <name type="scientific">mine drainage metagenome</name>
    <dbReference type="NCBI Taxonomy" id="410659"/>
    <lineage>
        <taxon>unclassified sequences</taxon>
        <taxon>metagenomes</taxon>
        <taxon>ecological metagenomes</taxon>
    </lineage>
</organism>
<dbReference type="InterPro" id="IPR011991">
    <property type="entry name" value="ArsR-like_HTH"/>
</dbReference>
<dbReference type="CDD" id="cd00090">
    <property type="entry name" value="HTH_ARSR"/>
    <property type="match status" value="1"/>
</dbReference>
<keyword evidence="1" id="KW-0805">Transcription regulation</keyword>
<dbReference type="NCBIfam" id="NF033788">
    <property type="entry name" value="HTH_metalloreg"/>
    <property type="match status" value="1"/>
</dbReference>
<comment type="caution">
    <text evidence="5">The sequence shown here is derived from an EMBL/GenBank/DDBJ whole genome shotgun (WGS) entry which is preliminary data.</text>
</comment>
<accession>A0A1J5U0I1</accession>
<gene>
    <name evidence="5" type="primary">czrA_2</name>
    <name evidence="5" type="ORF">GALL_20200</name>
</gene>
<evidence type="ECO:0000256" key="1">
    <source>
        <dbReference type="ARBA" id="ARBA00023015"/>
    </source>
</evidence>
<dbReference type="AlphaFoldDB" id="A0A1J5U0I1"/>
<dbReference type="PANTHER" id="PTHR43132:SF9">
    <property type="entry name" value="ARSR FAMILY TRANSCRIPTIONAL REGULATORY PROTEIN"/>
    <property type="match status" value="1"/>
</dbReference>
<protein>
    <submittedName>
        <fullName evidence="5">HTH-type transcriptional repressor CzrA</fullName>
    </submittedName>
</protein>
<dbReference type="PRINTS" id="PR00778">
    <property type="entry name" value="HTHARSR"/>
</dbReference>
<proteinExistence type="predicted"/>
<dbReference type="Gene3D" id="1.10.10.10">
    <property type="entry name" value="Winged helix-like DNA-binding domain superfamily/Winged helix DNA-binding domain"/>
    <property type="match status" value="1"/>
</dbReference>
<dbReference type="InterPro" id="IPR036388">
    <property type="entry name" value="WH-like_DNA-bd_sf"/>
</dbReference>
<evidence type="ECO:0000313" key="5">
    <source>
        <dbReference type="EMBL" id="OIR17798.1"/>
    </source>
</evidence>
<dbReference type="InterPro" id="IPR036390">
    <property type="entry name" value="WH_DNA-bd_sf"/>
</dbReference>
<keyword evidence="3" id="KW-0804">Transcription</keyword>
<keyword evidence="2" id="KW-0238">DNA-binding</keyword>
<sequence>MSKLDDHALQYVANYFKALAEPMRLKVLNALQDGEKNVSQLTEISGGTQANVSKHLSLLAQCGLVKRESRGTNVYYSIADPSVYELCDLVCGQIGNRMLAEADIKKAFTLSR</sequence>
<dbReference type="SMART" id="SM00418">
    <property type="entry name" value="HTH_ARSR"/>
    <property type="match status" value="1"/>
</dbReference>